<dbReference type="Proteomes" id="UP001645038">
    <property type="component" value="Unassembled WGS sequence"/>
</dbReference>
<reference evidence="1 2" key="1">
    <citation type="submission" date="2020-07" db="EMBL/GenBank/DDBJ databases">
        <title>Halophilic bacteria isolated from french cheeses.</title>
        <authorList>
            <person name="Kothe C.I."/>
            <person name="Farah-Kraiem B."/>
            <person name="Renault P."/>
            <person name="Dridi B."/>
        </authorList>
    </citation>
    <scope>NUCLEOTIDE SEQUENCE [LARGE SCALE GENOMIC DNA]</scope>
    <source>
        <strain evidence="1 2">FME20</strain>
    </source>
</reference>
<proteinExistence type="predicted"/>
<accession>A0ABR9G1F7</accession>
<organism evidence="1 2">
    <name type="scientific">Halomonas colorata</name>
    <dbReference type="NCBI Taxonomy" id="2742615"/>
    <lineage>
        <taxon>Bacteria</taxon>
        <taxon>Pseudomonadati</taxon>
        <taxon>Pseudomonadota</taxon>
        <taxon>Gammaproteobacteria</taxon>
        <taxon>Oceanospirillales</taxon>
        <taxon>Halomonadaceae</taxon>
        <taxon>Halomonas</taxon>
    </lineage>
</organism>
<dbReference type="EMBL" id="RRZB01000044">
    <property type="protein sequence ID" value="MBE0464738.1"/>
    <property type="molecule type" value="Genomic_DNA"/>
</dbReference>
<dbReference type="Gene3D" id="3.40.630.30">
    <property type="match status" value="1"/>
</dbReference>
<sequence length="194" mass="22169">MLTILKRVFSLPSRAERPQRSVLQSAVQHLVEAQSEDIDCFIEAVYQADARGHSPWVIRDKAYLDTLRRALEFTVHRQVWLQREQQQVAHWQGRLLALRHGEGPPLGMLLACRPDDEAAWQLRFFFIDSDWKGSRHGTRLLQAAKRTLYGVPIQVRLPLECASAVSSLEAAGFQRMHVDADNVASFEAPAQWDE</sequence>
<keyword evidence="2" id="KW-1185">Reference proteome</keyword>
<evidence type="ECO:0000313" key="1">
    <source>
        <dbReference type="EMBL" id="MBE0464738.1"/>
    </source>
</evidence>
<evidence type="ECO:0000313" key="2">
    <source>
        <dbReference type="Proteomes" id="UP001645038"/>
    </source>
</evidence>
<protein>
    <submittedName>
        <fullName evidence="1">GNAT family N-acetyltransferase</fullName>
    </submittedName>
</protein>
<dbReference type="RefSeq" id="WP_192539197.1">
    <property type="nucleotide sequence ID" value="NZ_JABUZA010000020.1"/>
</dbReference>
<comment type="caution">
    <text evidence="1">The sequence shown here is derived from an EMBL/GenBank/DDBJ whole genome shotgun (WGS) entry which is preliminary data.</text>
</comment>
<dbReference type="InterPro" id="IPR016181">
    <property type="entry name" value="Acyl_CoA_acyltransferase"/>
</dbReference>
<name>A0ABR9G1F7_9GAMM</name>
<gene>
    <name evidence="1" type="ORF">EI547_14955</name>
</gene>
<dbReference type="SUPFAM" id="SSF55729">
    <property type="entry name" value="Acyl-CoA N-acyltransferases (Nat)"/>
    <property type="match status" value="1"/>
</dbReference>